<dbReference type="KEGG" id="cmav:ABHF33_11550"/>
<accession>A0AAU7F8A3</accession>
<dbReference type="InterPro" id="IPR016181">
    <property type="entry name" value="Acyl_CoA_acyltransferase"/>
</dbReference>
<gene>
    <name evidence="2" type="ORF">ABHF33_11550</name>
</gene>
<dbReference type="SUPFAM" id="SSF55729">
    <property type="entry name" value="Acyl-CoA N-acyltransferases (Nat)"/>
    <property type="match status" value="1"/>
</dbReference>
<proteinExistence type="predicted"/>
<evidence type="ECO:0000259" key="1">
    <source>
        <dbReference type="PROSITE" id="PS51186"/>
    </source>
</evidence>
<evidence type="ECO:0000313" key="2">
    <source>
        <dbReference type="EMBL" id="XBL99698.1"/>
    </source>
</evidence>
<dbReference type="Pfam" id="PF13302">
    <property type="entry name" value="Acetyltransf_3"/>
    <property type="match status" value="1"/>
</dbReference>
<reference evidence="2" key="1">
    <citation type="submission" date="2024-05" db="EMBL/GenBank/DDBJ databases">
        <authorList>
            <person name="Yang L."/>
            <person name="Pan L."/>
        </authorList>
    </citation>
    <scope>NUCLEOTIDE SEQUENCE</scope>
    <source>
        <strain evidence="2">FCG-7</strain>
    </source>
</reference>
<dbReference type="PANTHER" id="PTHR43792">
    <property type="entry name" value="GNAT FAMILY, PUTATIVE (AFU_ORTHOLOGUE AFUA_3G00765)-RELATED-RELATED"/>
    <property type="match status" value="1"/>
</dbReference>
<dbReference type="Gene3D" id="3.40.630.30">
    <property type="match status" value="1"/>
</dbReference>
<feature type="domain" description="N-acetyltransferase" evidence="1">
    <location>
        <begin position="18"/>
        <end position="177"/>
    </location>
</feature>
<sequence length="188" mass="21183">MDGIKTFAAVQCLQTPRLILRDWLDHDLPAFAALGADPEVMRYFPAPLSMAQSHDFAVQIRARLQQHGWGFWALELRETGEFIGMAGLNIPRVALPFIPCVEIGWRLARPFWQQGLAYEAATAALEFGFNVLQLPEIVAFTALTNLRSQALMERLNMQRDEGGEFDHPALPAGHALERHCLYRKSRGI</sequence>
<dbReference type="PROSITE" id="PS51186">
    <property type="entry name" value="GNAT"/>
    <property type="match status" value="1"/>
</dbReference>
<dbReference type="PANTHER" id="PTHR43792:SF1">
    <property type="entry name" value="N-ACETYLTRANSFERASE DOMAIN-CONTAINING PROTEIN"/>
    <property type="match status" value="1"/>
</dbReference>
<dbReference type="GO" id="GO:0016747">
    <property type="term" value="F:acyltransferase activity, transferring groups other than amino-acyl groups"/>
    <property type="evidence" value="ECO:0007669"/>
    <property type="project" value="InterPro"/>
</dbReference>
<protein>
    <submittedName>
        <fullName evidence="2">GNAT family N-acetyltransferase</fullName>
    </submittedName>
</protein>
<dbReference type="InterPro" id="IPR000182">
    <property type="entry name" value="GNAT_dom"/>
</dbReference>
<dbReference type="InterPro" id="IPR051531">
    <property type="entry name" value="N-acetyltransferase"/>
</dbReference>
<organism evidence="2">
    <name type="scientific">Chitinibacter mangrovi</name>
    <dbReference type="NCBI Taxonomy" id="3153927"/>
    <lineage>
        <taxon>Bacteria</taxon>
        <taxon>Pseudomonadati</taxon>
        <taxon>Pseudomonadota</taxon>
        <taxon>Betaproteobacteria</taxon>
        <taxon>Neisseriales</taxon>
        <taxon>Chitinibacteraceae</taxon>
        <taxon>Chitinibacter</taxon>
    </lineage>
</organism>
<dbReference type="RefSeq" id="WP_348944104.1">
    <property type="nucleotide sequence ID" value="NZ_CP157355.1"/>
</dbReference>
<name>A0AAU7F8A3_9NEIS</name>
<dbReference type="AlphaFoldDB" id="A0AAU7F8A3"/>
<dbReference type="EMBL" id="CP157355">
    <property type="protein sequence ID" value="XBL99698.1"/>
    <property type="molecule type" value="Genomic_DNA"/>
</dbReference>